<dbReference type="PANTHER" id="PTHR46797:SF23">
    <property type="entry name" value="HTH-TYPE TRANSCRIPTIONAL REGULATOR SUTR"/>
    <property type="match status" value="1"/>
</dbReference>
<keyword evidence="3" id="KW-0804">Transcription</keyword>
<keyword evidence="2" id="KW-0238">DNA-binding</keyword>
<dbReference type="Proteomes" id="UP000729290">
    <property type="component" value="Unassembled WGS sequence"/>
</dbReference>
<organism evidence="5 6">
    <name type="scientific">Anaerotignum lactatifermentans</name>
    <dbReference type="NCBI Taxonomy" id="160404"/>
    <lineage>
        <taxon>Bacteria</taxon>
        <taxon>Bacillati</taxon>
        <taxon>Bacillota</taxon>
        <taxon>Clostridia</taxon>
        <taxon>Lachnospirales</taxon>
        <taxon>Anaerotignaceae</taxon>
        <taxon>Anaerotignum</taxon>
    </lineage>
</organism>
<dbReference type="Pfam" id="PF01381">
    <property type="entry name" value="HTH_3"/>
    <property type="match status" value="1"/>
</dbReference>
<gene>
    <name evidence="5" type="ORF">H9X83_10005</name>
</gene>
<dbReference type="SUPFAM" id="SSF47413">
    <property type="entry name" value="lambda repressor-like DNA-binding domains"/>
    <property type="match status" value="1"/>
</dbReference>
<evidence type="ECO:0000256" key="2">
    <source>
        <dbReference type="ARBA" id="ARBA00023125"/>
    </source>
</evidence>
<dbReference type="Gene3D" id="1.10.260.40">
    <property type="entry name" value="lambda repressor-like DNA-binding domains"/>
    <property type="match status" value="1"/>
</dbReference>
<evidence type="ECO:0000313" key="6">
    <source>
        <dbReference type="Proteomes" id="UP000729290"/>
    </source>
</evidence>
<dbReference type="SMART" id="SM00530">
    <property type="entry name" value="HTH_XRE"/>
    <property type="match status" value="1"/>
</dbReference>
<dbReference type="InterPro" id="IPR010982">
    <property type="entry name" value="Lambda_DNA-bd_dom_sf"/>
</dbReference>
<dbReference type="InterPro" id="IPR001387">
    <property type="entry name" value="Cro/C1-type_HTH"/>
</dbReference>
<dbReference type="RefSeq" id="WP_205134193.1">
    <property type="nucleotide sequence ID" value="NZ_JACSNT010000014.1"/>
</dbReference>
<protein>
    <submittedName>
        <fullName evidence="5">Helix-turn-helix transcriptional regulator</fullName>
    </submittedName>
</protein>
<evidence type="ECO:0000256" key="3">
    <source>
        <dbReference type="ARBA" id="ARBA00023163"/>
    </source>
</evidence>
<evidence type="ECO:0000256" key="1">
    <source>
        <dbReference type="ARBA" id="ARBA00023015"/>
    </source>
</evidence>
<keyword evidence="1" id="KW-0805">Transcription regulation</keyword>
<dbReference type="EMBL" id="JACSNV010000014">
    <property type="protein sequence ID" value="MBM6878483.1"/>
    <property type="molecule type" value="Genomic_DNA"/>
</dbReference>
<sequence length="87" mass="9702">MSKDVSPTNRDRFIELGIKIGALRKMRGMSQEQLAAEAKMSRSHLSSIEAPNSVRPFSLEVLFNIADALEVEPSELLISSFPARKEK</sequence>
<evidence type="ECO:0000259" key="4">
    <source>
        <dbReference type="PROSITE" id="PS50943"/>
    </source>
</evidence>
<dbReference type="PROSITE" id="PS50943">
    <property type="entry name" value="HTH_CROC1"/>
    <property type="match status" value="1"/>
</dbReference>
<feature type="domain" description="HTH cro/C1-type" evidence="4">
    <location>
        <begin position="20"/>
        <end position="76"/>
    </location>
</feature>
<dbReference type="InterPro" id="IPR050807">
    <property type="entry name" value="TransReg_Diox_bact_type"/>
</dbReference>
<name>A0ABS2GD60_9FIRM</name>
<comment type="caution">
    <text evidence="5">The sequence shown here is derived from an EMBL/GenBank/DDBJ whole genome shotgun (WGS) entry which is preliminary data.</text>
</comment>
<keyword evidence="6" id="KW-1185">Reference proteome</keyword>
<dbReference type="PANTHER" id="PTHR46797">
    <property type="entry name" value="HTH-TYPE TRANSCRIPTIONAL REGULATOR"/>
    <property type="match status" value="1"/>
</dbReference>
<reference evidence="5 6" key="1">
    <citation type="journal article" date="2021" name="Sci. Rep.">
        <title>The distribution of antibiotic resistance genes in chicken gut microbiota commensals.</title>
        <authorList>
            <person name="Juricova H."/>
            <person name="Matiasovicova J."/>
            <person name="Kubasova T."/>
            <person name="Cejkova D."/>
            <person name="Rychlik I."/>
        </authorList>
    </citation>
    <scope>NUCLEOTIDE SEQUENCE [LARGE SCALE GENOMIC DNA]</scope>
    <source>
        <strain evidence="5 6">An431b</strain>
    </source>
</reference>
<evidence type="ECO:0000313" key="5">
    <source>
        <dbReference type="EMBL" id="MBM6878483.1"/>
    </source>
</evidence>
<dbReference type="CDD" id="cd00093">
    <property type="entry name" value="HTH_XRE"/>
    <property type="match status" value="1"/>
</dbReference>
<accession>A0ABS2GD60</accession>
<proteinExistence type="predicted"/>